<accession>A0A9N9A1L1</accession>
<reference evidence="1" key="1">
    <citation type="submission" date="2021-06" db="EMBL/GenBank/DDBJ databases">
        <authorList>
            <person name="Kallberg Y."/>
            <person name="Tangrot J."/>
            <person name="Rosling A."/>
        </authorList>
    </citation>
    <scope>NUCLEOTIDE SEQUENCE</scope>
    <source>
        <strain evidence="1">CL551</strain>
    </source>
</reference>
<sequence length="289" mass="33486">WFHKPETPTIVLLTQKNGPNQLKQSIENHYSRKNFRESLRLSLEFIEFVENCNTKVSSDGERKQDPYSNPNKLTSTRDMLEIAARSALRLGNVEIAVKCVDKLVSNEPGHIYFRGMVYAKGGRYADSIRHLIKYNQMRKNDYKTWKEIGNTFLSCYHTLFAKKDSEQFPIYKPDTTLKNTFITQISLLSFHRALNIMTISEWSDSVSFVYSRFTREKAKIERLINDLEEEGVVKEEAYVFGGSDEPDSKIDLEKLGFEGEMIKYILMECRASVNSERMAEEQEKSAGQL</sequence>
<proteinExistence type="predicted"/>
<dbReference type="SUPFAM" id="SSF48452">
    <property type="entry name" value="TPR-like"/>
    <property type="match status" value="1"/>
</dbReference>
<keyword evidence="2" id="KW-1185">Reference proteome</keyword>
<dbReference type="Proteomes" id="UP000789342">
    <property type="component" value="Unassembled WGS sequence"/>
</dbReference>
<gene>
    <name evidence="1" type="ORF">AMORRO_LOCUS3903</name>
</gene>
<dbReference type="InterPro" id="IPR011990">
    <property type="entry name" value="TPR-like_helical_dom_sf"/>
</dbReference>
<name>A0A9N9A1L1_9GLOM</name>
<dbReference type="OrthoDB" id="2124108at2759"/>
<feature type="non-terminal residue" evidence="1">
    <location>
        <position position="289"/>
    </location>
</feature>
<protein>
    <submittedName>
        <fullName evidence="1">18634_t:CDS:1</fullName>
    </submittedName>
</protein>
<evidence type="ECO:0000313" key="1">
    <source>
        <dbReference type="EMBL" id="CAG8514662.1"/>
    </source>
</evidence>
<dbReference type="Gene3D" id="1.25.40.10">
    <property type="entry name" value="Tetratricopeptide repeat domain"/>
    <property type="match status" value="1"/>
</dbReference>
<evidence type="ECO:0000313" key="2">
    <source>
        <dbReference type="Proteomes" id="UP000789342"/>
    </source>
</evidence>
<dbReference type="EMBL" id="CAJVPV010001989">
    <property type="protein sequence ID" value="CAG8514662.1"/>
    <property type="molecule type" value="Genomic_DNA"/>
</dbReference>
<comment type="caution">
    <text evidence="1">The sequence shown here is derived from an EMBL/GenBank/DDBJ whole genome shotgun (WGS) entry which is preliminary data.</text>
</comment>
<dbReference type="AlphaFoldDB" id="A0A9N9A1L1"/>
<organism evidence="1 2">
    <name type="scientific">Acaulospora morrowiae</name>
    <dbReference type="NCBI Taxonomy" id="94023"/>
    <lineage>
        <taxon>Eukaryota</taxon>
        <taxon>Fungi</taxon>
        <taxon>Fungi incertae sedis</taxon>
        <taxon>Mucoromycota</taxon>
        <taxon>Glomeromycotina</taxon>
        <taxon>Glomeromycetes</taxon>
        <taxon>Diversisporales</taxon>
        <taxon>Acaulosporaceae</taxon>
        <taxon>Acaulospora</taxon>
    </lineage>
</organism>